<comment type="caution">
    <text evidence="1">The sequence shown here is derived from an EMBL/GenBank/DDBJ whole genome shotgun (WGS) entry which is preliminary data.</text>
</comment>
<name>A0A176RUI6_9GAMM</name>
<gene>
    <name evidence="1" type="ORF">THIOM_004970</name>
</gene>
<evidence type="ECO:0000313" key="1">
    <source>
        <dbReference type="EMBL" id="OAD19398.1"/>
    </source>
</evidence>
<accession>A0A176RUI6</accession>
<dbReference type="EMBL" id="LUTY01002816">
    <property type="protein sequence ID" value="OAD19398.1"/>
    <property type="molecule type" value="Genomic_DNA"/>
</dbReference>
<dbReference type="AlphaFoldDB" id="A0A176RUI6"/>
<keyword evidence="2" id="KW-1185">Reference proteome</keyword>
<evidence type="ECO:0000313" key="2">
    <source>
        <dbReference type="Proteomes" id="UP000076962"/>
    </source>
</evidence>
<dbReference type="Proteomes" id="UP000076962">
    <property type="component" value="Unassembled WGS sequence"/>
</dbReference>
<protein>
    <submittedName>
        <fullName evidence="1">Uncharacterized protein</fullName>
    </submittedName>
</protein>
<sequence>MPVWVELGSDGFYRQTQQFFWGVVDWHDDGDEGLIGKIFNASANQIFIFFGQR</sequence>
<reference evidence="1 2" key="1">
    <citation type="submission" date="2016-05" db="EMBL/GenBank/DDBJ databases">
        <title>Single-cell genome of chain-forming Candidatus Thiomargarita nelsonii and comparison to other large sulfur-oxidizing bacteria.</title>
        <authorList>
            <person name="Winkel M."/>
            <person name="Salman V."/>
            <person name="Woyke T."/>
            <person name="Schulz-Vogt H."/>
            <person name="Richter M."/>
            <person name="Flood B."/>
            <person name="Bailey J."/>
            <person name="Amann R."/>
            <person name="Mussmann M."/>
        </authorList>
    </citation>
    <scope>NUCLEOTIDE SEQUENCE [LARGE SCALE GENOMIC DNA]</scope>
    <source>
        <strain evidence="1 2">THI036</strain>
    </source>
</reference>
<organism evidence="1 2">
    <name type="scientific">Candidatus Thiomargarita nelsonii</name>
    <dbReference type="NCBI Taxonomy" id="1003181"/>
    <lineage>
        <taxon>Bacteria</taxon>
        <taxon>Pseudomonadati</taxon>
        <taxon>Pseudomonadota</taxon>
        <taxon>Gammaproteobacteria</taxon>
        <taxon>Thiotrichales</taxon>
        <taxon>Thiotrichaceae</taxon>
        <taxon>Thiomargarita</taxon>
    </lineage>
</organism>
<proteinExistence type="predicted"/>